<dbReference type="RefSeq" id="WP_189580465.1">
    <property type="nucleotide sequence ID" value="NZ_BMYV01000001.1"/>
</dbReference>
<dbReference type="InterPro" id="IPR023591">
    <property type="entry name" value="Ribosomal_uS2_flav_dom_sf"/>
</dbReference>
<evidence type="ECO:0000256" key="1">
    <source>
        <dbReference type="ARBA" id="ARBA00006242"/>
    </source>
</evidence>
<dbReference type="GO" id="GO:0006412">
    <property type="term" value="P:translation"/>
    <property type="evidence" value="ECO:0007669"/>
    <property type="project" value="UniProtKB-UniRule"/>
</dbReference>
<keyword evidence="2 5" id="KW-0689">Ribosomal protein</keyword>
<keyword evidence="3 5" id="KW-0687">Ribonucleoprotein</keyword>
<reference evidence="7 8" key="1">
    <citation type="journal article" date="2014" name="Int. J. Syst. Evol. Microbiol.">
        <title>Complete genome sequence of Corynebacterium casei LMG S-19264T (=DSM 44701T), isolated from a smear-ripened cheese.</title>
        <authorList>
            <consortium name="US DOE Joint Genome Institute (JGI-PGF)"/>
            <person name="Walter F."/>
            <person name="Albersmeier A."/>
            <person name="Kalinowski J."/>
            <person name="Ruckert C."/>
        </authorList>
    </citation>
    <scope>NUCLEOTIDE SEQUENCE [LARGE SCALE GENOMIC DNA]</scope>
    <source>
        <strain evidence="7 8">KCTC 23968</strain>
    </source>
</reference>
<keyword evidence="8" id="KW-1185">Reference proteome</keyword>
<evidence type="ECO:0000313" key="7">
    <source>
        <dbReference type="EMBL" id="GGX57649.1"/>
    </source>
</evidence>
<dbReference type="PANTHER" id="PTHR12534">
    <property type="entry name" value="30S RIBOSOMAL PROTEIN S2 PROKARYOTIC AND ORGANELLAR"/>
    <property type="match status" value="1"/>
</dbReference>
<dbReference type="InterPro" id="IPR001865">
    <property type="entry name" value="Ribosomal_uS2"/>
</dbReference>
<dbReference type="FunFam" id="1.10.287.610:FF:000001">
    <property type="entry name" value="30S ribosomal protein S2"/>
    <property type="match status" value="1"/>
</dbReference>
<dbReference type="CDD" id="cd01425">
    <property type="entry name" value="RPS2"/>
    <property type="match status" value="1"/>
</dbReference>
<dbReference type="SUPFAM" id="SSF52313">
    <property type="entry name" value="Ribosomal protein S2"/>
    <property type="match status" value="1"/>
</dbReference>
<evidence type="ECO:0000256" key="5">
    <source>
        <dbReference type="HAMAP-Rule" id="MF_00291"/>
    </source>
</evidence>
<protein>
    <recommendedName>
        <fullName evidence="4 5">Small ribosomal subunit protein uS2</fullName>
    </recommendedName>
</protein>
<dbReference type="Gene3D" id="3.40.50.10490">
    <property type="entry name" value="Glucose-6-phosphate isomerase like protein, domain 1"/>
    <property type="match status" value="1"/>
</dbReference>
<dbReference type="PANTHER" id="PTHR12534:SF0">
    <property type="entry name" value="SMALL RIBOSOMAL SUBUNIT PROTEIN US2M"/>
    <property type="match status" value="1"/>
</dbReference>
<comment type="caution">
    <text evidence="7">The sequence shown here is derived from an EMBL/GenBank/DDBJ whole genome shotgun (WGS) entry which is preliminary data.</text>
</comment>
<evidence type="ECO:0000256" key="6">
    <source>
        <dbReference type="RuleBase" id="RU003631"/>
    </source>
</evidence>
<comment type="similarity">
    <text evidence="1 5 6">Belongs to the universal ribosomal protein uS2 family.</text>
</comment>
<dbReference type="PRINTS" id="PR00395">
    <property type="entry name" value="RIBOSOMALS2"/>
</dbReference>
<dbReference type="HAMAP" id="MF_00291_B">
    <property type="entry name" value="Ribosomal_uS2_B"/>
    <property type="match status" value="1"/>
</dbReference>
<evidence type="ECO:0000256" key="2">
    <source>
        <dbReference type="ARBA" id="ARBA00022980"/>
    </source>
</evidence>
<dbReference type="PROSITE" id="PS00963">
    <property type="entry name" value="RIBOSOMAL_S2_2"/>
    <property type="match status" value="1"/>
</dbReference>
<dbReference type="InterPro" id="IPR005706">
    <property type="entry name" value="Ribosomal_uS2_bac/mit/plastid"/>
</dbReference>
<evidence type="ECO:0000256" key="3">
    <source>
        <dbReference type="ARBA" id="ARBA00023274"/>
    </source>
</evidence>
<name>A0A918KB93_9PROT</name>
<dbReference type="EMBL" id="BMYV01000001">
    <property type="protein sequence ID" value="GGX57649.1"/>
    <property type="molecule type" value="Genomic_DNA"/>
</dbReference>
<organism evidence="7 8">
    <name type="scientific">Litorimonas cladophorae</name>
    <dbReference type="NCBI Taxonomy" id="1220491"/>
    <lineage>
        <taxon>Bacteria</taxon>
        <taxon>Pseudomonadati</taxon>
        <taxon>Pseudomonadota</taxon>
        <taxon>Alphaproteobacteria</taxon>
        <taxon>Maricaulales</taxon>
        <taxon>Robiginitomaculaceae</taxon>
    </lineage>
</organism>
<evidence type="ECO:0000313" key="8">
    <source>
        <dbReference type="Proteomes" id="UP000600865"/>
    </source>
</evidence>
<proteinExistence type="inferred from homology"/>
<dbReference type="GO" id="GO:0022627">
    <property type="term" value="C:cytosolic small ribosomal subunit"/>
    <property type="evidence" value="ECO:0007669"/>
    <property type="project" value="TreeGrafter"/>
</dbReference>
<dbReference type="InterPro" id="IPR018130">
    <property type="entry name" value="Ribosomal_uS2_CS"/>
</dbReference>
<dbReference type="Gene3D" id="1.10.287.610">
    <property type="entry name" value="Helix hairpin bin"/>
    <property type="match status" value="1"/>
</dbReference>
<dbReference type="Pfam" id="PF00318">
    <property type="entry name" value="Ribosomal_S2"/>
    <property type="match status" value="1"/>
</dbReference>
<dbReference type="GO" id="GO:0003735">
    <property type="term" value="F:structural constituent of ribosome"/>
    <property type="evidence" value="ECO:0007669"/>
    <property type="project" value="InterPro"/>
</dbReference>
<evidence type="ECO:0000256" key="4">
    <source>
        <dbReference type="ARBA" id="ARBA00035256"/>
    </source>
</evidence>
<dbReference type="Proteomes" id="UP000600865">
    <property type="component" value="Unassembled WGS sequence"/>
</dbReference>
<dbReference type="PROSITE" id="PS00962">
    <property type="entry name" value="RIBOSOMAL_S2_1"/>
    <property type="match status" value="1"/>
</dbReference>
<gene>
    <name evidence="5 7" type="primary">rpsB</name>
    <name evidence="7" type="ORF">GCM10011309_03330</name>
</gene>
<accession>A0A918KB93</accession>
<dbReference type="NCBIfam" id="TIGR01011">
    <property type="entry name" value="rpsB_bact"/>
    <property type="match status" value="1"/>
</dbReference>
<sequence length="275" mass="29688">MALPEFSMRQLLEAGVHFGHQTHRWNPKMAPYIYGARSNIHIMDLSQTVPLLHQALKEVRDVAAKGGRVLFVGTKRAASDPVASAATRCAQYYVNHRWLGGMLTNWQTVTKSIARLKELEALLGDQGADAETGLTKKENLKLDREMQKLEKALGGIKDMGGKPDLMFVIDTNKENIAIKEARRLGIPVVAILDTNCDPASADMPIPGNDDAARAIQLYCELMADAVLDGMTEAQASVGQDLGAAEHIEEVMLQVPAAPEAEAAPAVEAAAEAPKA</sequence>
<dbReference type="AlphaFoldDB" id="A0A918KB93"/>